<keyword evidence="2 5" id="KW-0808">Transferase</keyword>
<dbReference type="HAMAP" id="MF_02126">
    <property type="entry name" value="RF_methyltr_PrmC"/>
    <property type="match status" value="1"/>
</dbReference>
<reference evidence="8 9" key="1">
    <citation type="submission" date="2019-05" db="EMBL/GenBank/DDBJ databases">
        <title>Nakamurella sp. N5BH11, whole genome shotgun sequence.</title>
        <authorList>
            <person name="Tuo L."/>
        </authorList>
    </citation>
    <scope>NUCLEOTIDE SEQUENCE [LARGE SCALE GENOMIC DNA]</scope>
    <source>
        <strain evidence="8 9">N5BH11</strain>
    </source>
</reference>
<protein>
    <recommendedName>
        <fullName evidence="5">Release factor glutamine methyltransferase</fullName>
        <shortName evidence="5">RF MTase</shortName>
        <ecNumber evidence="5">2.1.1.297</ecNumber>
    </recommendedName>
    <alternativeName>
        <fullName evidence="5">N5-glutamine methyltransferase PrmC</fullName>
    </alternativeName>
    <alternativeName>
        <fullName evidence="5">Protein-(glutamine-N5) MTase PrmC</fullName>
    </alternativeName>
    <alternativeName>
        <fullName evidence="5">Protein-glutamine N-methyltransferase PrmC</fullName>
    </alternativeName>
</protein>
<organism evidence="8 9">
    <name type="scientific">Nakamurella flava</name>
    <dbReference type="NCBI Taxonomy" id="2576308"/>
    <lineage>
        <taxon>Bacteria</taxon>
        <taxon>Bacillati</taxon>
        <taxon>Actinomycetota</taxon>
        <taxon>Actinomycetes</taxon>
        <taxon>Nakamurellales</taxon>
        <taxon>Nakamurellaceae</taxon>
        <taxon>Nakamurella</taxon>
    </lineage>
</organism>
<feature type="domain" description="Methyltransferase small" evidence="6">
    <location>
        <begin position="117"/>
        <end position="206"/>
    </location>
</feature>
<dbReference type="EMBL" id="SZZH01000001">
    <property type="protein sequence ID" value="TKV62168.1"/>
    <property type="molecule type" value="Genomic_DNA"/>
</dbReference>
<dbReference type="InterPro" id="IPR002052">
    <property type="entry name" value="DNA_methylase_N6_adenine_CS"/>
</dbReference>
<dbReference type="InterPro" id="IPR050320">
    <property type="entry name" value="N5-glutamine_MTase"/>
</dbReference>
<dbReference type="InterPro" id="IPR029063">
    <property type="entry name" value="SAM-dependent_MTases_sf"/>
</dbReference>
<dbReference type="Pfam" id="PF17827">
    <property type="entry name" value="PrmC_N"/>
    <property type="match status" value="1"/>
</dbReference>
<dbReference type="PROSITE" id="PS00092">
    <property type="entry name" value="N6_MTASE"/>
    <property type="match status" value="1"/>
</dbReference>
<dbReference type="OrthoDB" id="9800643at2"/>
<feature type="domain" description="Release factor glutamine methyltransferase N-terminal" evidence="7">
    <location>
        <begin position="17"/>
        <end position="84"/>
    </location>
</feature>
<dbReference type="SUPFAM" id="SSF53335">
    <property type="entry name" value="S-adenosyl-L-methionine-dependent methyltransferases"/>
    <property type="match status" value="1"/>
</dbReference>
<keyword evidence="9" id="KW-1185">Reference proteome</keyword>
<feature type="binding site" evidence="5">
    <location>
        <begin position="202"/>
        <end position="205"/>
    </location>
    <ligand>
        <name>substrate</name>
    </ligand>
</feature>
<dbReference type="EC" id="2.1.1.297" evidence="5"/>
<name>A0A4U6QPM6_9ACTN</name>
<accession>A0A4U6QPM6</accession>
<proteinExistence type="inferred from homology"/>
<evidence type="ECO:0000256" key="2">
    <source>
        <dbReference type="ARBA" id="ARBA00022679"/>
    </source>
</evidence>
<dbReference type="GO" id="GO:0032259">
    <property type="term" value="P:methylation"/>
    <property type="evidence" value="ECO:0007669"/>
    <property type="project" value="UniProtKB-KW"/>
</dbReference>
<dbReference type="CDD" id="cd02440">
    <property type="entry name" value="AdoMet_MTases"/>
    <property type="match status" value="1"/>
</dbReference>
<comment type="similarity">
    <text evidence="5">Belongs to the protein N5-glutamine methyltransferase family. PrmC subfamily.</text>
</comment>
<dbReference type="InterPro" id="IPR007848">
    <property type="entry name" value="Small_mtfrase_dom"/>
</dbReference>
<dbReference type="InterPro" id="IPR040758">
    <property type="entry name" value="PrmC_N"/>
</dbReference>
<dbReference type="RefSeq" id="WP_137449486.1">
    <property type="nucleotide sequence ID" value="NZ_SZZH01000001.1"/>
</dbReference>
<dbReference type="NCBIfam" id="TIGR00536">
    <property type="entry name" value="hemK_fam"/>
    <property type="match status" value="1"/>
</dbReference>
<evidence type="ECO:0000256" key="1">
    <source>
        <dbReference type="ARBA" id="ARBA00022603"/>
    </source>
</evidence>
<keyword evidence="3 5" id="KW-0949">S-adenosyl-L-methionine</keyword>
<dbReference type="Gene3D" id="1.10.8.10">
    <property type="entry name" value="DNA helicase RuvA subunit, C-terminal domain"/>
    <property type="match status" value="1"/>
</dbReference>
<dbReference type="Proteomes" id="UP000306985">
    <property type="component" value="Unassembled WGS sequence"/>
</dbReference>
<comment type="caution">
    <text evidence="8">The sequence shown here is derived from an EMBL/GenBank/DDBJ whole genome shotgun (WGS) entry which is preliminary data.</text>
</comment>
<gene>
    <name evidence="5 8" type="primary">prmC</name>
    <name evidence="8" type="ORF">FDO65_05410</name>
</gene>
<comment type="caution">
    <text evidence="5">Lacks conserved residue(s) required for the propagation of feature annotation.</text>
</comment>
<dbReference type="GO" id="GO:0102559">
    <property type="term" value="F:peptide chain release factor N(5)-glutamine methyltransferase activity"/>
    <property type="evidence" value="ECO:0007669"/>
    <property type="project" value="UniProtKB-EC"/>
</dbReference>
<evidence type="ECO:0000313" key="9">
    <source>
        <dbReference type="Proteomes" id="UP000306985"/>
    </source>
</evidence>
<dbReference type="AlphaFoldDB" id="A0A4U6QPM6"/>
<evidence type="ECO:0000256" key="5">
    <source>
        <dbReference type="HAMAP-Rule" id="MF_02126"/>
    </source>
</evidence>
<comment type="catalytic activity">
    <reaction evidence="4 5">
        <text>L-glutaminyl-[peptide chain release factor] + S-adenosyl-L-methionine = N(5)-methyl-L-glutaminyl-[peptide chain release factor] + S-adenosyl-L-homocysteine + H(+)</text>
        <dbReference type="Rhea" id="RHEA:42896"/>
        <dbReference type="Rhea" id="RHEA-COMP:10271"/>
        <dbReference type="Rhea" id="RHEA-COMP:10272"/>
        <dbReference type="ChEBI" id="CHEBI:15378"/>
        <dbReference type="ChEBI" id="CHEBI:30011"/>
        <dbReference type="ChEBI" id="CHEBI:57856"/>
        <dbReference type="ChEBI" id="CHEBI:59789"/>
        <dbReference type="ChEBI" id="CHEBI:61891"/>
        <dbReference type="EC" id="2.1.1.297"/>
    </reaction>
</comment>
<dbReference type="NCBIfam" id="TIGR03534">
    <property type="entry name" value="RF_mod_PrmC"/>
    <property type="match status" value="1"/>
</dbReference>
<evidence type="ECO:0000259" key="6">
    <source>
        <dbReference type="Pfam" id="PF05175"/>
    </source>
</evidence>
<comment type="function">
    <text evidence="5">Methylates the class 1 translation termination release factors RF1/PrfA and RF2/PrfB on the glutamine residue of the universally conserved GGQ motif.</text>
</comment>
<evidence type="ECO:0000256" key="3">
    <source>
        <dbReference type="ARBA" id="ARBA00022691"/>
    </source>
</evidence>
<evidence type="ECO:0000259" key="7">
    <source>
        <dbReference type="Pfam" id="PF17827"/>
    </source>
</evidence>
<dbReference type="Gene3D" id="3.40.50.150">
    <property type="entry name" value="Vaccinia Virus protein VP39"/>
    <property type="match status" value="1"/>
</dbReference>
<sequence length="304" mass="32437">MPGRVTAPGQRQSLRAAVRAAAVTLGQAGVASPGVDAEELAAHLLGVERTRLGLTPLVEPDWVSAYAELVARRAERVPLQHLTGFGYLGRARVAVGPGVFIPRPETESMVEWVVGALRGRQRPLVVDLCTGTGAIAIAVALARPDARVIAVEKSVEALVWTRRNLTAHAESGGTPIELRGGDVFDERLLSDLDGAADVVVSNPPYVPAATPVEPEVADHDPAEAVFAGADGLDVIRPLVSVAASLLQRDGWLAIEHDDTHGETVPEMLRRRRVLADVADHRDLTGRPRFVTARRVPLAAADQRR</sequence>
<evidence type="ECO:0000313" key="8">
    <source>
        <dbReference type="EMBL" id="TKV62168.1"/>
    </source>
</evidence>
<dbReference type="PANTHER" id="PTHR18895">
    <property type="entry name" value="HEMK METHYLTRANSFERASE"/>
    <property type="match status" value="1"/>
</dbReference>
<feature type="binding site" evidence="5">
    <location>
        <position position="202"/>
    </location>
    <ligand>
        <name>S-adenosyl-L-methionine</name>
        <dbReference type="ChEBI" id="CHEBI:59789"/>
    </ligand>
</feature>
<keyword evidence="1 5" id="KW-0489">Methyltransferase</keyword>
<dbReference type="InterPro" id="IPR004556">
    <property type="entry name" value="HemK-like"/>
</dbReference>
<dbReference type="PANTHER" id="PTHR18895:SF74">
    <property type="entry name" value="MTRF1L RELEASE FACTOR GLUTAMINE METHYLTRANSFERASE"/>
    <property type="match status" value="1"/>
</dbReference>
<evidence type="ECO:0000256" key="4">
    <source>
        <dbReference type="ARBA" id="ARBA00048391"/>
    </source>
</evidence>
<dbReference type="GO" id="GO:0003676">
    <property type="term" value="F:nucleic acid binding"/>
    <property type="evidence" value="ECO:0007669"/>
    <property type="project" value="InterPro"/>
</dbReference>
<dbReference type="Pfam" id="PF05175">
    <property type="entry name" value="MTS"/>
    <property type="match status" value="1"/>
</dbReference>
<dbReference type="InterPro" id="IPR019874">
    <property type="entry name" value="RF_methyltr_PrmC"/>
</dbReference>
<feature type="binding site" evidence="5">
    <location>
        <position position="152"/>
    </location>
    <ligand>
        <name>S-adenosyl-L-methionine</name>
        <dbReference type="ChEBI" id="CHEBI:59789"/>
    </ligand>
</feature>